<dbReference type="GO" id="GO:0005524">
    <property type="term" value="F:ATP binding"/>
    <property type="evidence" value="ECO:0007669"/>
    <property type="project" value="UniProtKB-KW"/>
</dbReference>
<name>A0A1I6D367_9PSEU</name>
<gene>
    <name evidence="4" type="ORF">SAMN04488564_101951</name>
</gene>
<evidence type="ECO:0000313" key="5">
    <source>
        <dbReference type="Proteomes" id="UP000198583"/>
    </source>
</evidence>
<dbReference type="GO" id="GO:0016887">
    <property type="term" value="F:ATP hydrolysis activity"/>
    <property type="evidence" value="ECO:0007669"/>
    <property type="project" value="InterPro"/>
</dbReference>
<reference evidence="5" key="1">
    <citation type="submission" date="2016-10" db="EMBL/GenBank/DDBJ databases">
        <authorList>
            <person name="Varghese N."/>
            <person name="Submissions S."/>
        </authorList>
    </citation>
    <scope>NUCLEOTIDE SEQUENCE [LARGE SCALE GENOMIC DNA]</scope>
    <source>
        <strain evidence="5">DSM 44232</strain>
    </source>
</reference>
<dbReference type="PANTHER" id="PTHR24220:SF685">
    <property type="entry name" value="ABC TRANSPORTER RELATED"/>
    <property type="match status" value="1"/>
</dbReference>
<dbReference type="InterPro" id="IPR027417">
    <property type="entry name" value="P-loop_NTPase"/>
</dbReference>
<feature type="domain" description="ABC transporter" evidence="3">
    <location>
        <begin position="19"/>
        <end position="234"/>
    </location>
</feature>
<evidence type="ECO:0000259" key="3">
    <source>
        <dbReference type="PROSITE" id="PS50893"/>
    </source>
</evidence>
<dbReference type="EMBL" id="FOYL01000001">
    <property type="protein sequence ID" value="SFQ99885.1"/>
    <property type="molecule type" value="Genomic_DNA"/>
</dbReference>
<dbReference type="Proteomes" id="UP000198583">
    <property type="component" value="Unassembled WGS sequence"/>
</dbReference>
<dbReference type="InterPro" id="IPR015854">
    <property type="entry name" value="ABC_transpr_LolD-like"/>
</dbReference>
<dbReference type="PROSITE" id="PS50893">
    <property type="entry name" value="ABC_TRANSPORTER_2"/>
    <property type="match status" value="1"/>
</dbReference>
<keyword evidence="2 4" id="KW-0067">ATP-binding</keyword>
<dbReference type="InterPro" id="IPR017871">
    <property type="entry name" value="ABC_transporter-like_CS"/>
</dbReference>
<dbReference type="SUPFAM" id="SSF52540">
    <property type="entry name" value="P-loop containing nucleoside triphosphate hydrolases"/>
    <property type="match status" value="1"/>
</dbReference>
<dbReference type="GO" id="GO:0005886">
    <property type="term" value="C:plasma membrane"/>
    <property type="evidence" value="ECO:0007669"/>
    <property type="project" value="TreeGrafter"/>
</dbReference>
<dbReference type="InterPro" id="IPR003593">
    <property type="entry name" value="AAA+_ATPase"/>
</dbReference>
<keyword evidence="1" id="KW-0547">Nucleotide-binding</keyword>
<evidence type="ECO:0000313" key="4">
    <source>
        <dbReference type="EMBL" id="SFQ99885.1"/>
    </source>
</evidence>
<dbReference type="PANTHER" id="PTHR24220">
    <property type="entry name" value="IMPORT ATP-BINDING PROTEIN"/>
    <property type="match status" value="1"/>
</dbReference>
<dbReference type="PROSITE" id="PS00211">
    <property type="entry name" value="ABC_TRANSPORTER_1"/>
    <property type="match status" value="1"/>
</dbReference>
<evidence type="ECO:0000256" key="1">
    <source>
        <dbReference type="ARBA" id="ARBA00022741"/>
    </source>
</evidence>
<dbReference type="GO" id="GO:0022857">
    <property type="term" value="F:transmembrane transporter activity"/>
    <property type="evidence" value="ECO:0007669"/>
    <property type="project" value="TreeGrafter"/>
</dbReference>
<dbReference type="SMART" id="SM00382">
    <property type="entry name" value="AAA"/>
    <property type="match status" value="1"/>
</dbReference>
<dbReference type="AlphaFoldDB" id="A0A1I6D367"/>
<sequence>MVTRVGGARCASHPSGWGMKLIELVGVGLNYGSTCALDEVGLRVDAGSVVALTGPSGCGKSTLLHIVAGLLQPDEGRVQVGGVDLTAANDRVRTRWRLVNCGFVFQLGDLVPELTLLDNVALPLHGVRAKGAAALARDTLAELGVGDLADRFPDQVSGGQAQRAAIARALVHNPPLVLADEPTGSLDQSSGAKVLDLFLRAATDRGATVLLATHERALASSAHREIRMLDGRVVA</sequence>
<evidence type="ECO:0000256" key="2">
    <source>
        <dbReference type="ARBA" id="ARBA00022840"/>
    </source>
</evidence>
<accession>A0A1I6D367</accession>
<organism evidence="4 5">
    <name type="scientific">Lentzea waywayandensis</name>
    <dbReference type="NCBI Taxonomy" id="84724"/>
    <lineage>
        <taxon>Bacteria</taxon>
        <taxon>Bacillati</taxon>
        <taxon>Actinomycetota</taxon>
        <taxon>Actinomycetes</taxon>
        <taxon>Pseudonocardiales</taxon>
        <taxon>Pseudonocardiaceae</taxon>
        <taxon>Lentzea</taxon>
    </lineage>
</organism>
<dbReference type="InterPro" id="IPR003439">
    <property type="entry name" value="ABC_transporter-like_ATP-bd"/>
</dbReference>
<proteinExistence type="predicted"/>
<keyword evidence="5" id="KW-1185">Reference proteome</keyword>
<dbReference type="Gene3D" id="3.40.50.300">
    <property type="entry name" value="P-loop containing nucleotide triphosphate hydrolases"/>
    <property type="match status" value="1"/>
</dbReference>
<dbReference type="Pfam" id="PF00005">
    <property type="entry name" value="ABC_tran"/>
    <property type="match status" value="1"/>
</dbReference>
<protein>
    <submittedName>
        <fullName evidence="4">Putative ABC transport system ATP-binding protein</fullName>
    </submittedName>
</protein>
<dbReference type="STRING" id="84724.SAMN04488564_101951"/>